<feature type="region of interest" description="Disordered" evidence="1">
    <location>
        <begin position="437"/>
        <end position="499"/>
    </location>
</feature>
<reference evidence="2" key="1">
    <citation type="submission" date="2021-03" db="EMBL/GenBank/DDBJ databases">
        <authorList>
            <person name="Tagirdzhanova G."/>
        </authorList>
    </citation>
    <scope>NUCLEOTIDE SEQUENCE</scope>
</reference>
<feature type="region of interest" description="Disordered" evidence="1">
    <location>
        <begin position="647"/>
        <end position="725"/>
    </location>
</feature>
<protein>
    <submittedName>
        <fullName evidence="2">Uncharacterized protein</fullName>
    </submittedName>
</protein>
<evidence type="ECO:0000313" key="2">
    <source>
        <dbReference type="EMBL" id="CAF9934094.1"/>
    </source>
</evidence>
<feature type="compositionally biased region" description="Basic and acidic residues" evidence="1">
    <location>
        <begin position="178"/>
        <end position="196"/>
    </location>
</feature>
<feature type="compositionally biased region" description="Low complexity" evidence="1">
    <location>
        <begin position="679"/>
        <end position="693"/>
    </location>
</feature>
<feature type="compositionally biased region" description="Basic and acidic residues" evidence="1">
    <location>
        <begin position="208"/>
        <end position="229"/>
    </location>
</feature>
<feature type="region of interest" description="Disordered" evidence="1">
    <location>
        <begin position="583"/>
        <end position="627"/>
    </location>
</feature>
<proteinExistence type="predicted"/>
<feature type="compositionally biased region" description="Polar residues" evidence="1">
    <location>
        <begin position="715"/>
        <end position="725"/>
    </location>
</feature>
<comment type="caution">
    <text evidence="2">The sequence shown here is derived from an EMBL/GenBank/DDBJ whole genome shotgun (WGS) entry which is preliminary data.</text>
</comment>
<feature type="compositionally biased region" description="Polar residues" evidence="1">
    <location>
        <begin position="269"/>
        <end position="288"/>
    </location>
</feature>
<gene>
    <name evidence="2" type="ORF">HETSPECPRED_009104</name>
</gene>
<name>A0A8H3G3F9_9LECA</name>
<evidence type="ECO:0000256" key="1">
    <source>
        <dbReference type="SAM" id="MobiDB-lite"/>
    </source>
</evidence>
<accession>A0A8H3G3F9</accession>
<dbReference type="Proteomes" id="UP000664521">
    <property type="component" value="Unassembled WGS sequence"/>
</dbReference>
<dbReference type="EMBL" id="CAJPDS010000072">
    <property type="protein sequence ID" value="CAF9934094.1"/>
    <property type="molecule type" value="Genomic_DNA"/>
</dbReference>
<feature type="compositionally biased region" description="Low complexity" evidence="1">
    <location>
        <begin position="514"/>
        <end position="530"/>
    </location>
</feature>
<sequence>MKSTFVKRPVPPIEAEPLTVAAEDILCPASDVEDSLEGRKSKRRRIEAQAQRYLEGKQLFIASASLRGPLDTGWINPWTRKPRRKRSGILRIPDQTDVVDLTEANPPPILPQAATRQENALSNDLYSRTSVISDLGPHAAPFLAPVARRAKSNEVGGQPRPRGGNHILAGQSPAVSKDWLKSDLKNLNRDREKELESPTPTPMARQRLRPETPIERTASRTPTSRDIRRSPAKLPQVFSTAFAPVEKQKPPEEGSHDRVMGIDGIPGPQLSTEQQSPLVPTDPQNSSGVGYRETVLDEADEATKLGFFGAKALAQKAARKWQDQIGHIEARRLSQQAALAASQSSIASEAEQLEAFEPTSDTLFKPPLKKETVSTEERTCILGKPQHKDSPHAIPPSSNLAEFQYRIARKKAPIFDNAANASPFAQALREAKAKAEAKKTKHLSFTSTGAIKSFRSRSTSRGSSAETARSRPNHQDPTYSQEDAHRKSNLAQNTLSSHTDREIDNAISNVLVEGPEAQVVQPPAAPSGPSTAILETDKQPLNFPSTEEGEGDSYMNLSTQAALSKAQQSFQEAILSPMQDFPKQRVLVNRSQPSPTAYKTPNGNPPVTLQPSRSGISNKDPVLTPEEALSTQAMMDAISPFALTTAKKKTPPSVKPMQHQKRASFVHSPLPSPSHAFGTTRRSLSMSTSSESPSPTPSRKPPKREPGSKPPPILSKTSTSVSKPLSTATSTAFSIAPNGTLTEVYQQDGQQQYQVGIGLDSSWDMDQALEEAGSFLETLDVDAEARKGGTSLVGGNRC</sequence>
<feature type="region of interest" description="Disordered" evidence="1">
    <location>
        <begin position="150"/>
        <end position="289"/>
    </location>
</feature>
<feature type="region of interest" description="Disordered" evidence="1">
    <location>
        <begin position="514"/>
        <end position="552"/>
    </location>
</feature>
<feature type="compositionally biased region" description="Basic and acidic residues" evidence="1">
    <location>
        <begin position="246"/>
        <end position="260"/>
    </location>
</feature>
<dbReference type="AlphaFoldDB" id="A0A8H3G3F9"/>
<evidence type="ECO:0000313" key="3">
    <source>
        <dbReference type="Proteomes" id="UP000664521"/>
    </source>
</evidence>
<feature type="compositionally biased region" description="Low complexity" evidence="1">
    <location>
        <begin position="456"/>
        <end position="467"/>
    </location>
</feature>
<keyword evidence="3" id="KW-1185">Reference proteome</keyword>
<organism evidence="2 3">
    <name type="scientific">Heterodermia speciosa</name>
    <dbReference type="NCBI Taxonomy" id="116794"/>
    <lineage>
        <taxon>Eukaryota</taxon>
        <taxon>Fungi</taxon>
        <taxon>Dikarya</taxon>
        <taxon>Ascomycota</taxon>
        <taxon>Pezizomycotina</taxon>
        <taxon>Lecanoromycetes</taxon>
        <taxon>OSLEUM clade</taxon>
        <taxon>Lecanoromycetidae</taxon>
        <taxon>Caliciales</taxon>
        <taxon>Physciaceae</taxon>
        <taxon>Heterodermia</taxon>
    </lineage>
</organism>
<feature type="compositionally biased region" description="Polar residues" evidence="1">
    <location>
        <begin position="589"/>
        <end position="617"/>
    </location>
</feature>
<dbReference type="OrthoDB" id="5419922at2759"/>